<dbReference type="GO" id="GO:0003677">
    <property type="term" value="F:DNA binding"/>
    <property type="evidence" value="ECO:0007669"/>
    <property type="project" value="UniProtKB-KW"/>
</dbReference>
<evidence type="ECO:0000313" key="6">
    <source>
        <dbReference type="EMBL" id="MFD1684910.1"/>
    </source>
</evidence>
<evidence type="ECO:0000256" key="2">
    <source>
        <dbReference type="ARBA" id="ARBA00023125"/>
    </source>
</evidence>
<dbReference type="Gene3D" id="3.30.450.40">
    <property type="match status" value="1"/>
</dbReference>
<keyword evidence="7" id="KW-1185">Reference proteome</keyword>
<reference evidence="6 7" key="1">
    <citation type="journal article" date="2019" name="Int. J. Syst. Evol. Microbiol.">
        <title>The Global Catalogue of Microorganisms (GCM) 10K type strain sequencing project: providing services to taxonomists for standard genome sequencing and annotation.</title>
        <authorList>
            <consortium name="The Broad Institute Genomics Platform"/>
            <consortium name="The Broad Institute Genome Sequencing Center for Infectious Disease"/>
            <person name="Wu L."/>
            <person name="Ma J."/>
        </authorList>
    </citation>
    <scope>NUCLEOTIDE SEQUENCE [LARGE SCALE GENOMIC DNA]</scope>
    <source>
        <strain evidence="6 7">CGMCC 1.10387</strain>
    </source>
</reference>
<dbReference type="SMART" id="SM00346">
    <property type="entry name" value="HTH_ICLR"/>
    <property type="match status" value="1"/>
</dbReference>
<dbReference type="Pfam" id="PF01614">
    <property type="entry name" value="IclR_C"/>
    <property type="match status" value="1"/>
</dbReference>
<protein>
    <submittedName>
        <fullName evidence="6">IclR family transcriptional regulator</fullName>
    </submittedName>
</protein>
<dbReference type="InterPro" id="IPR014757">
    <property type="entry name" value="Tscrpt_reg_IclR_C"/>
</dbReference>
<proteinExistence type="predicted"/>
<dbReference type="Pfam" id="PF09339">
    <property type="entry name" value="HTH_IclR"/>
    <property type="match status" value="1"/>
</dbReference>
<dbReference type="RefSeq" id="WP_256307616.1">
    <property type="nucleotide sequence ID" value="NZ_JANHAW010000002.1"/>
</dbReference>
<dbReference type="EMBL" id="JBHUDP010000001">
    <property type="protein sequence ID" value="MFD1684910.1"/>
    <property type="molecule type" value="Genomic_DNA"/>
</dbReference>
<dbReference type="PANTHER" id="PTHR30136:SF35">
    <property type="entry name" value="HTH-TYPE TRANSCRIPTIONAL REGULATOR RV1719"/>
    <property type="match status" value="1"/>
</dbReference>
<dbReference type="InterPro" id="IPR036388">
    <property type="entry name" value="WH-like_DNA-bd_sf"/>
</dbReference>
<dbReference type="InterPro" id="IPR029016">
    <property type="entry name" value="GAF-like_dom_sf"/>
</dbReference>
<keyword evidence="1" id="KW-0805">Transcription regulation</keyword>
<evidence type="ECO:0000256" key="3">
    <source>
        <dbReference type="ARBA" id="ARBA00023163"/>
    </source>
</evidence>
<dbReference type="InterPro" id="IPR050707">
    <property type="entry name" value="HTH_MetabolicPath_Reg"/>
</dbReference>
<dbReference type="PROSITE" id="PS51078">
    <property type="entry name" value="ICLR_ED"/>
    <property type="match status" value="1"/>
</dbReference>
<feature type="domain" description="HTH iclR-type" evidence="4">
    <location>
        <begin position="10"/>
        <end position="69"/>
    </location>
</feature>
<dbReference type="AlphaFoldDB" id="A0ABD6DSK1"/>
<dbReference type="SUPFAM" id="SSF46785">
    <property type="entry name" value="Winged helix' DNA-binding domain"/>
    <property type="match status" value="1"/>
</dbReference>
<organism evidence="6 7">
    <name type="scientific">Halobellus litoreus</name>
    <dbReference type="NCBI Taxonomy" id="755310"/>
    <lineage>
        <taxon>Archaea</taxon>
        <taxon>Methanobacteriati</taxon>
        <taxon>Methanobacteriota</taxon>
        <taxon>Stenosarchaea group</taxon>
        <taxon>Halobacteria</taxon>
        <taxon>Halobacteriales</taxon>
        <taxon>Haloferacaceae</taxon>
        <taxon>Halobellus</taxon>
    </lineage>
</organism>
<dbReference type="InterPro" id="IPR005471">
    <property type="entry name" value="Tscrpt_reg_IclR_N"/>
</dbReference>
<dbReference type="Proteomes" id="UP001597092">
    <property type="component" value="Unassembled WGS sequence"/>
</dbReference>
<dbReference type="PANTHER" id="PTHR30136">
    <property type="entry name" value="HELIX-TURN-HELIX TRANSCRIPTIONAL REGULATOR, ICLR FAMILY"/>
    <property type="match status" value="1"/>
</dbReference>
<keyword evidence="3" id="KW-0804">Transcription</keyword>
<comment type="caution">
    <text evidence="6">The sequence shown here is derived from an EMBL/GenBank/DDBJ whole genome shotgun (WGS) entry which is preliminary data.</text>
</comment>
<dbReference type="InterPro" id="IPR011991">
    <property type="entry name" value="ArsR-like_HTH"/>
</dbReference>
<dbReference type="CDD" id="cd00090">
    <property type="entry name" value="HTH_ARSR"/>
    <property type="match status" value="1"/>
</dbReference>
<evidence type="ECO:0000259" key="4">
    <source>
        <dbReference type="PROSITE" id="PS51077"/>
    </source>
</evidence>
<dbReference type="PROSITE" id="PS51077">
    <property type="entry name" value="HTH_ICLR"/>
    <property type="match status" value="1"/>
</dbReference>
<evidence type="ECO:0000313" key="7">
    <source>
        <dbReference type="Proteomes" id="UP001597092"/>
    </source>
</evidence>
<dbReference type="SUPFAM" id="SSF55781">
    <property type="entry name" value="GAF domain-like"/>
    <property type="match status" value="1"/>
</dbReference>
<feature type="domain" description="IclR-ED" evidence="5">
    <location>
        <begin position="70"/>
        <end position="258"/>
    </location>
</feature>
<keyword evidence="2" id="KW-0238">DNA-binding</keyword>
<sequence>MTEQTGPRQVQSVSRACEILAYLKENGACHLTRIAEDLDQTPGTVHTYLSTLRTAGFVQKEQQKYNLGLAFVPYSKRIKGQTPLYKAGKNETDRLAHKYDAVSHLTKEFDGQIVTLHEISGEEAVGKKLHTEKQERPWFRIHCTAAGKAILAHLPEERVNSILTQRDLPAYTSHTITDPEELLEDLQAIRDRGYSVNDQESMYGNRGFAAPILLDSGTLVGAISISGPANSWKDELFTDELPEAVMRSANNIEINLSTESRNRTGGQFTG</sequence>
<accession>A0ABD6DSK1</accession>
<gene>
    <name evidence="6" type="ORF">ACFSAS_04720</name>
</gene>
<evidence type="ECO:0000256" key="1">
    <source>
        <dbReference type="ARBA" id="ARBA00023015"/>
    </source>
</evidence>
<dbReference type="InterPro" id="IPR036390">
    <property type="entry name" value="WH_DNA-bd_sf"/>
</dbReference>
<name>A0ABD6DSK1_9EURY</name>
<evidence type="ECO:0000259" key="5">
    <source>
        <dbReference type="PROSITE" id="PS51078"/>
    </source>
</evidence>
<dbReference type="Gene3D" id="1.10.10.10">
    <property type="entry name" value="Winged helix-like DNA-binding domain superfamily/Winged helix DNA-binding domain"/>
    <property type="match status" value="1"/>
</dbReference>
<dbReference type="GO" id="GO:0006355">
    <property type="term" value="P:regulation of DNA-templated transcription"/>
    <property type="evidence" value="ECO:0007669"/>
    <property type="project" value="UniProtKB-ARBA"/>
</dbReference>